<proteinExistence type="predicted"/>
<feature type="non-terminal residue" evidence="1">
    <location>
        <position position="51"/>
    </location>
</feature>
<name>W2VQ88_PHYNI</name>
<evidence type="ECO:0000313" key="2">
    <source>
        <dbReference type="Proteomes" id="UP000018958"/>
    </source>
</evidence>
<sequence length="51" mass="5461">MKITLALIVAHKLHRLEWSKGTVDTPPSGGNKLSLHKVLCDPVTRQIGGGS</sequence>
<reference evidence="1 2" key="1">
    <citation type="submission" date="2013-11" db="EMBL/GenBank/DDBJ databases">
        <title>The Genome Sequence of Phytophthora parasitica CJ01A1.</title>
        <authorList>
            <consortium name="The Broad Institute Genomics Platform"/>
            <person name="Russ C."/>
            <person name="Tyler B."/>
            <person name="Panabieres F."/>
            <person name="Shan W."/>
            <person name="Tripathy S."/>
            <person name="Grunwald N."/>
            <person name="Machado M."/>
            <person name="Johnson C.S."/>
            <person name="Walker B."/>
            <person name="Young S.K."/>
            <person name="Zeng Q."/>
            <person name="Gargeya S."/>
            <person name="Fitzgerald M."/>
            <person name="Haas B."/>
            <person name="Abouelleil A."/>
            <person name="Allen A.W."/>
            <person name="Alvarado L."/>
            <person name="Arachchi H.M."/>
            <person name="Berlin A.M."/>
            <person name="Chapman S.B."/>
            <person name="Gainer-Dewar J."/>
            <person name="Goldberg J."/>
            <person name="Griggs A."/>
            <person name="Gujja S."/>
            <person name="Hansen M."/>
            <person name="Howarth C."/>
            <person name="Imamovic A."/>
            <person name="Ireland A."/>
            <person name="Larimer J."/>
            <person name="McCowan C."/>
            <person name="Murphy C."/>
            <person name="Pearson M."/>
            <person name="Poon T.W."/>
            <person name="Priest M."/>
            <person name="Roberts A."/>
            <person name="Saif S."/>
            <person name="Shea T."/>
            <person name="Sisk P."/>
            <person name="Sykes S."/>
            <person name="Wortman J."/>
            <person name="Nusbaum C."/>
            <person name="Birren B."/>
        </authorList>
    </citation>
    <scope>NUCLEOTIDE SEQUENCE [LARGE SCALE GENOMIC DNA]</scope>
    <source>
        <strain evidence="1 2">CJ01A1</strain>
    </source>
</reference>
<accession>W2VQ88</accession>
<comment type="caution">
    <text evidence="1">The sequence shown here is derived from an EMBL/GenBank/DDBJ whole genome shotgun (WGS) entry which is preliminary data.</text>
</comment>
<evidence type="ECO:0000313" key="1">
    <source>
        <dbReference type="EMBL" id="ETP00351.1"/>
    </source>
</evidence>
<dbReference type="Proteomes" id="UP000018958">
    <property type="component" value="Unassembled WGS sequence"/>
</dbReference>
<dbReference type="AlphaFoldDB" id="W2VQ88"/>
<gene>
    <name evidence="1" type="ORF">F441_22229</name>
</gene>
<organism evidence="1 2">
    <name type="scientific">Phytophthora nicotianae CJ01A1</name>
    <dbReference type="NCBI Taxonomy" id="1317063"/>
    <lineage>
        <taxon>Eukaryota</taxon>
        <taxon>Sar</taxon>
        <taxon>Stramenopiles</taxon>
        <taxon>Oomycota</taxon>
        <taxon>Peronosporomycetes</taxon>
        <taxon>Peronosporales</taxon>
        <taxon>Peronosporaceae</taxon>
        <taxon>Phytophthora</taxon>
    </lineage>
</organism>
<dbReference type="EMBL" id="ANIX01004433">
    <property type="protein sequence ID" value="ETP00351.1"/>
    <property type="molecule type" value="Genomic_DNA"/>
</dbReference>
<protein>
    <submittedName>
        <fullName evidence="1">Uncharacterized protein</fullName>
    </submittedName>
</protein>